<proteinExistence type="predicted"/>
<feature type="region of interest" description="Disordered" evidence="1">
    <location>
        <begin position="435"/>
        <end position="458"/>
    </location>
</feature>
<dbReference type="AlphaFoldDB" id="A0AAJ0CW35"/>
<evidence type="ECO:0000313" key="2">
    <source>
        <dbReference type="EMBL" id="KAK2612062.1"/>
    </source>
</evidence>
<keyword evidence="3" id="KW-1185">Reference proteome</keyword>
<sequence>MEPKSKTELQDLLAQLARFLKANESRISAEQVSRCLQRLSAIEISALTRLFYLLHQTKLYTTESVLDKTGRAVISRDANSRDMYADKARTVRMGGAPSTARVVLQDEVVSVAPPSADPVGRVGSTVPPSGINASQQTETTTPQPPGSVVDNGKTGLANCNQLKFAPSTERLLKDCRSDRGEFLRAIEEAKAALPTGHGWLAAIATKKENSDIRDLMRIYHRFECHNIYSHVVEAGFHTGTHWIREMRTALANKLCQGFPERFQNIKTANKCLNWVDQGCRYHEWTGILGETSDLGYLIALPSDVPHSAYASCQPPANPNFPFSSRQLWLTSISHRYTSRCTKEQMNAAATKFKALGIDELVKNLDLSTLGNYIATKLREMTGNKRKDVNEGPIQKSPKSPQCAVSSGEQTHVLPAGQMTTPPESMAGAVQDIVDNPAHTPMLSSGRGHSGYGGGEDQDMSGSLVDDFMASYGPYNNFDLSLQGYSEVFMSQFPVFSSSMDEQY</sequence>
<dbReference type="Proteomes" id="UP001251528">
    <property type="component" value="Unassembled WGS sequence"/>
</dbReference>
<feature type="compositionally biased region" description="Polar residues" evidence="1">
    <location>
        <begin position="396"/>
        <end position="407"/>
    </location>
</feature>
<comment type="caution">
    <text evidence="2">The sequence shown here is derived from an EMBL/GenBank/DDBJ whole genome shotgun (WGS) entry which is preliminary data.</text>
</comment>
<evidence type="ECO:0000256" key="1">
    <source>
        <dbReference type="SAM" id="MobiDB-lite"/>
    </source>
</evidence>
<organism evidence="2 3">
    <name type="scientific">Conoideocrella luteorostrata</name>
    <dbReference type="NCBI Taxonomy" id="1105319"/>
    <lineage>
        <taxon>Eukaryota</taxon>
        <taxon>Fungi</taxon>
        <taxon>Dikarya</taxon>
        <taxon>Ascomycota</taxon>
        <taxon>Pezizomycotina</taxon>
        <taxon>Sordariomycetes</taxon>
        <taxon>Hypocreomycetidae</taxon>
        <taxon>Hypocreales</taxon>
        <taxon>Clavicipitaceae</taxon>
        <taxon>Conoideocrella</taxon>
    </lineage>
</organism>
<name>A0AAJ0CW35_9HYPO</name>
<protein>
    <submittedName>
        <fullName evidence="2">Uncharacterized protein</fullName>
    </submittedName>
</protein>
<reference evidence="2" key="1">
    <citation type="submission" date="2023-06" db="EMBL/GenBank/DDBJ databases">
        <title>Conoideocrella luteorostrata (Hypocreales: Clavicipitaceae), a potential biocontrol fungus for elongate hemlock scale in United States Christmas tree production areas.</title>
        <authorList>
            <person name="Barrett H."/>
            <person name="Lovett B."/>
            <person name="Macias A.M."/>
            <person name="Stajich J.E."/>
            <person name="Kasson M.T."/>
        </authorList>
    </citation>
    <scope>NUCLEOTIDE SEQUENCE</scope>
    <source>
        <strain evidence="2">ARSEF 14590</strain>
    </source>
</reference>
<gene>
    <name evidence="2" type="ORF">QQS21_001911</name>
</gene>
<feature type="region of interest" description="Disordered" evidence="1">
    <location>
        <begin position="114"/>
        <end position="151"/>
    </location>
</feature>
<feature type="region of interest" description="Disordered" evidence="1">
    <location>
        <begin position="383"/>
        <end position="407"/>
    </location>
</feature>
<dbReference type="EMBL" id="JASWJB010000021">
    <property type="protein sequence ID" value="KAK2612062.1"/>
    <property type="molecule type" value="Genomic_DNA"/>
</dbReference>
<evidence type="ECO:0000313" key="3">
    <source>
        <dbReference type="Proteomes" id="UP001251528"/>
    </source>
</evidence>
<accession>A0AAJ0CW35</accession>